<feature type="coiled-coil region" evidence="1">
    <location>
        <begin position="243"/>
        <end position="277"/>
    </location>
</feature>
<dbReference type="InterPro" id="IPR019152">
    <property type="entry name" value="DUF2046"/>
</dbReference>
<feature type="region of interest" description="Disordered" evidence="2">
    <location>
        <begin position="1"/>
        <end position="28"/>
    </location>
</feature>
<reference evidence="4" key="1">
    <citation type="submission" date="2021-04" db="EMBL/GenBank/DDBJ databases">
        <authorList>
            <person name="Cornetti L."/>
        </authorList>
    </citation>
    <scope>NUCLEOTIDE SEQUENCE</scope>
</reference>
<feature type="region of interest" description="Disordered" evidence="2">
    <location>
        <begin position="201"/>
        <end position="232"/>
    </location>
</feature>
<organism evidence="4">
    <name type="scientific">Alona affinis</name>
    <dbReference type="NCBI Taxonomy" id="381656"/>
    <lineage>
        <taxon>Eukaryota</taxon>
        <taxon>Metazoa</taxon>
        <taxon>Ecdysozoa</taxon>
        <taxon>Arthropoda</taxon>
        <taxon>Crustacea</taxon>
        <taxon>Branchiopoda</taxon>
        <taxon>Diplostraca</taxon>
        <taxon>Cladocera</taxon>
        <taxon>Anomopoda</taxon>
        <taxon>Chydoridae</taxon>
        <taxon>Alona</taxon>
    </lineage>
</organism>
<dbReference type="Pfam" id="PF25342">
    <property type="entry name" value="GT_PLOD"/>
    <property type="match status" value="1"/>
</dbReference>
<feature type="domain" description="PLOD1-3-like GT" evidence="3">
    <location>
        <begin position="354"/>
        <end position="506"/>
    </location>
</feature>
<feature type="region of interest" description="Disordered" evidence="2">
    <location>
        <begin position="334"/>
        <end position="358"/>
    </location>
</feature>
<dbReference type="AlphaFoldDB" id="A0A9N6WP40"/>
<dbReference type="EMBL" id="OC978275">
    <property type="protein sequence ID" value="CAG4634930.1"/>
    <property type="molecule type" value="Genomic_DNA"/>
</dbReference>
<keyword evidence="1" id="KW-0175">Coiled coil</keyword>
<evidence type="ECO:0000259" key="3">
    <source>
        <dbReference type="Pfam" id="PF25342"/>
    </source>
</evidence>
<evidence type="ECO:0000313" key="4">
    <source>
        <dbReference type="EMBL" id="CAG4634930.1"/>
    </source>
</evidence>
<accession>A0A9N6WP40</accession>
<evidence type="ECO:0000256" key="2">
    <source>
        <dbReference type="SAM" id="MobiDB-lite"/>
    </source>
</evidence>
<dbReference type="InterPro" id="IPR057589">
    <property type="entry name" value="GT_PLOD"/>
</dbReference>
<name>A0A9N6WP40_9CRUS</name>
<proteinExistence type="predicted"/>
<feature type="compositionally biased region" description="Polar residues" evidence="2">
    <location>
        <begin position="334"/>
        <end position="352"/>
    </location>
</feature>
<feature type="compositionally biased region" description="Polar residues" evidence="2">
    <location>
        <begin position="1"/>
        <end position="11"/>
    </location>
</feature>
<sequence length="516" mass="59931">MADSASESDSGSVDGGPIMMHPPSPVSREQLHKRIESLQQQNRVLKVELETYKLRVKQLQEENRSLRQASVNIQARAEQEEEFISNTLLKKIQALKKEKETLALNYEQEEECLTNDLSRKLNQLRQEKVQLEQTLEQEQECLVNKLMRKIEKLEAETHTKQNNLEQLRREKVELENTLEQEQEALVNKLWKRMDKLETEKRNLQIKLDQPVSAPASPRDQNNGDNAPTNSTPEQLTTHIQWLRNEVARLKHQLTSSLQEQEEKMAHYAQEEKHIREENLRLQRRLQMEMERREALCRHLSESESSLEMEEERHYNELTGYGHVGSLGVSIGGTTPVNRSRTTSSPVPTNRPLSPSMGGGQKVLMLRKELELHKDDPEKIIMFTDAYDVLFNADEEKILEKFRSFDARVVFSAEGFCWPDTNLASKYPEVDRGKRFLNSGLFMGYAPEIYKILNSGDIANDDDDQRFYTKIYLDKKKRQELNIKLDHRSELFQNLNGALSDVELRFLGLRTVAFVSL</sequence>
<dbReference type="Pfam" id="PF09755">
    <property type="entry name" value="DUF2046"/>
    <property type="match status" value="1"/>
</dbReference>
<dbReference type="PANTHER" id="PTHR15276:SF0">
    <property type="entry name" value="COILED-COIL DOMAIN-CONTAINING PROTEIN 6"/>
    <property type="match status" value="1"/>
</dbReference>
<dbReference type="PANTHER" id="PTHR15276">
    <property type="entry name" value="H4 D10S170 PROTEIN-RELATED"/>
    <property type="match status" value="1"/>
</dbReference>
<evidence type="ECO:0000256" key="1">
    <source>
        <dbReference type="SAM" id="Coils"/>
    </source>
</evidence>
<gene>
    <name evidence="4" type="primary">EOG090X09V8</name>
</gene>
<feature type="compositionally biased region" description="Polar residues" evidence="2">
    <location>
        <begin position="218"/>
        <end position="232"/>
    </location>
</feature>
<protein>
    <submittedName>
        <fullName evidence="4">EOG090X09V8</fullName>
    </submittedName>
</protein>